<dbReference type="GO" id="GO:0003700">
    <property type="term" value="F:DNA-binding transcription factor activity"/>
    <property type="evidence" value="ECO:0007669"/>
    <property type="project" value="TreeGrafter"/>
</dbReference>
<evidence type="ECO:0000256" key="4">
    <source>
        <dbReference type="PROSITE-ProRule" id="PRU00335"/>
    </source>
</evidence>
<dbReference type="SUPFAM" id="SSF46689">
    <property type="entry name" value="Homeodomain-like"/>
    <property type="match status" value="1"/>
</dbReference>
<evidence type="ECO:0000256" key="2">
    <source>
        <dbReference type="ARBA" id="ARBA00023125"/>
    </source>
</evidence>
<dbReference type="PANTHER" id="PTHR30055:SF234">
    <property type="entry name" value="HTH-TYPE TRANSCRIPTIONAL REGULATOR BETI"/>
    <property type="match status" value="1"/>
</dbReference>
<keyword evidence="7" id="KW-1185">Reference proteome</keyword>
<feature type="DNA-binding region" description="H-T-H motif" evidence="4">
    <location>
        <begin position="40"/>
        <end position="59"/>
    </location>
</feature>
<dbReference type="EMBL" id="JACGXN010000003">
    <property type="protein sequence ID" value="MBA8879050.1"/>
    <property type="molecule type" value="Genomic_DNA"/>
</dbReference>
<proteinExistence type="predicted"/>
<reference evidence="6 7" key="1">
    <citation type="submission" date="2020-07" db="EMBL/GenBank/DDBJ databases">
        <title>Genomic Encyclopedia of Type Strains, Phase IV (KMG-V): Genome sequencing to study the core and pangenomes of soil and plant-associated prokaryotes.</title>
        <authorList>
            <person name="Whitman W."/>
        </authorList>
    </citation>
    <scope>NUCLEOTIDE SEQUENCE [LARGE SCALE GENOMIC DNA]</scope>
    <source>
        <strain evidence="6 7">AN3</strain>
    </source>
</reference>
<dbReference type="InterPro" id="IPR009057">
    <property type="entry name" value="Homeodomain-like_sf"/>
</dbReference>
<evidence type="ECO:0000256" key="3">
    <source>
        <dbReference type="ARBA" id="ARBA00023163"/>
    </source>
</evidence>
<evidence type="ECO:0000259" key="5">
    <source>
        <dbReference type="PROSITE" id="PS50977"/>
    </source>
</evidence>
<keyword evidence="2 4" id="KW-0238">DNA-binding</keyword>
<keyword evidence="3" id="KW-0804">Transcription</keyword>
<dbReference type="InterPro" id="IPR001647">
    <property type="entry name" value="HTH_TetR"/>
</dbReference>
<sequence>MDSQPPQSESLRERKRRETLARIAETGLQMFIDNGYDATTLEAIAAEAGISARTFFYYFKTKEEILQHFQGSGFYEALRPAILAVSPDQPPLEAVRDVLLGMVSRYETERSIVIDRLLRSNEALRARKQATFALMETTIFEALCEVWPQPERRDEHRMVAILSIGMMRLGMELWRQDGGKRRMADYVGDSFARLQSGV</sequence>
<dbReference type="InterPro" id="IPR023772">
    <property type="entry name" value="DNA-bd_HTH_TetR-type_CS"/>
</dbReference>
<dbReference type="PROSITE" id="PS01081">
    <property type="entry name" value="HTH_TETR_1"/>
    <property type="match status" value="1"/>
</dbReference>
<dbReference type="InterPro" id="IPR050109">
    <property type="entry name" value="HTH-type_TetR-like_transc_reg"/>
</dbReference>
<dbReference type="PANTHER" id="PTHR30055">
    <property type="entry name" value="HTH-TYPE TRANSCRIPTIONAL REGULATOR RUTR"/>
    <property type="match status" value="1"/>
</dbReference>
<protein>
    <submittedName>
        <fullName evidence="6">AcrR family transcriptional regulator</fullName>
    </submittedName>
</protein>
<dbReference type="AlphaFoldDB" id="A0A839ER22"/>
<feature type="domain" description="HTH tetR-type" evidence="5">
    <location>
        <begin position="17"/>
        <end position="77"/>
    </location>
</feature>
<keyword evidence="1" id="KW-0805">Transcription regulation</keyword>
<dbReference type="Proteomes" id="UP000549052">
    <property type="component" value="Unassembled WGS sequence"/>
</dbReference>
<dbReference type="Gene3D" id="1.10.357.10">
    <property type="entry name" value="Tetracycline Repressor, domain 2"/>
    <property type="match status" value="1"/>
</dbReference>
<dbReference type="GO" id="GO:0000976">
    <property type="term" value="F:transcription cis-regulatory region binding"/>
    <property type="evidence" value="ECO:0007669"/>
    <property type="project" value="TreeGrafter"/>
</dbReference>
<dbReference type="Pfam" id="PF00440">
    <property type="entry name" value="TetR_N"/>
    <property type="match status" value="1"/>
</dbReference>
<name>A0A839ER22_9HYPH</name>
<evidence type="ECO:0000256" key="1">
    <source>
        <dbReference type="ARBA" id="ARBA00023015"/>
    </source>
</evidence>
<comment type="caution">
    <text evidence="6">The sequence shown here is derived from an EMBL/GenBank/DDBJ whole genome shotgun (WGS) entry which is preliminary data.</text>
</comment>
<organism evidence="6 7">
    <name type="scientific">Phyllobacterium myrsinacearum</name>
    <dbReference type="NCBI Taxonomy" id="28101"/>
    <lineage>
        <taxon>Bacteria</taxon>
        <taxon>Pseudomonadati</taxon>
        <taxon>Pseudomonadota</taxon>
        <taxon>Alphaproteobacteria</taxon>
        <taxon>Hyphomicrobiales</taxon>
        <taxon>Phyllobacteriaceae</taxon>
        <taxon>Phyllobacterium</taxon>
    </lineage>
</organism>
<evidence type="ECO:0000313" key="6">
    <source>
        <dbReference type="EMBL" id="MBA8879050.1"/>
    </source>
</evidence>
<gene>
    <name evidence="6" type="ORF">FHW16_002768</name>
</gene>
<dbReference type="PRINTS" id="PR00455">
    <property type="entry name" value="HTHTETR"/>
</dbReference>
<dbReference type="RefSeq" id="WP_182549719.1">
    <property type="nucleotide sequence ID" value="NZ_JACGXN010000003.1"/>
</dbReference>
<evidence type="ECO:0000313" key="7">
    <source>
        <dbReference type="Proteomes" id="UP000549052"/>
    </source>
</evidence>
<accession>A0A839ER22</accession>
<dbReference type="PROSITE" id="PS50977">
    <property type="entry name" value="HTH_TETR_2"/>
    <property type="match status" value="1"/>
</dbReference>